<accession>A0A8H2XE17</accession>
<dbReference type="PROSITE" id="PS01010">
    <property type="entry name" value="CRISP_2"/>
    <property type="match status" value="1"/>
</dbReference>
<dbReference type="PRINTS" id="PR00837">
    <property type="entry name" value="V5TPXLIKE"/>
</dbReference>
<dbReference type="SMART" id="SM00198">
    <property type="entry name" value="SCP"/>
    <property type="match status" value="1"/>
</dbReference>
<comment type="caution">
    <text evidence="3">The sequence shown here is derived from an EMBL/GenBank/DDBJ whole genome shotgun (WGS) entry which is preliminary data.</text>
</comment>
<gene>
    <name evidence="3" type="ORF">RDB_LOCUS52210</name>
</gene>
<dbReference type="InterPro" id="IPR018244">
    <property type="entry name" value="Allrgn_V5/Tpx1_CS"/>
</dbReference>
<dbReference type="GO" id="GO:0005576">
    <property type="term" value="C:extracellular region"/>
    <property type="evidence" value="ECO:0007669"/>
    <property type="project" value="InterPro"/>
</dbReference>
<dbReference type="SUPFAM" id="SSF55797">
    <property type="entry name" value="PR-1-like"/>
    <property type="match status" value="1"/>
</dbReference>
<dbReference type="InterPro" id="IPR035940">
    <property type="entry name" value="CAP_sf"/>
</dbReference>
<feature type="chain" id="PRO_5033992798" description="SCP domain-containing protein" evidence="1">
    <location>
        <begin position="21"/>
        <end position="195"/>
    </location>
</feature>
<name>A0A8H2XE17_9AGAM</name>
<sequence length="195" mass="21069">MVHLTTSILALAVAAGSVSAHWRDSTSRATEIHMTGTHLGFNATSLLSARAVPQQQQYLDAHNNERAKHGAKALVWDDALSASAQAWANQCKFQHSQAGQNLAAGTGNPSAATAVGWWNDESKDYNPSNPQYSHWTQVVWKSTTKLGCAMKQCAAGTIFDASYGVSVLKTVANYFVCHYSPYGNVIGQFPQNVQK</sequence>
<dbReference type="Gene3D" id="3.40.33.10">
    <property type="entry name" value="CAP"/>
    <property type="match status" value="1"/>
</dbReference>
<reference evidence="3" key="1">
    <citation type="submission" date="2021-01" db="EMBL/GenBank/DDBJ databases">
        <authorList>
            <person name="Kaushik A."/>
        </authorList>
    </citation>
    <scope>NUCLEOTIDE SEQUENCE</scope>
    <source>
        <strain evidence="3">AG1-1B</strain>
    </source>
</reference>
<proteinExistence type="predicted"/>
<dbReference type="EMBL" id="CAJMWQ010000982">
    <property type="protein sequence ID" value="CAE6424404.1"/>
    <property type="molecule type" value="Genomic_DNA"/>
</dbReference>
<keyword evidence="1" id="KW-0732">Signal</keyword>
<dbReference type="AlphaFoldDB" id="A0A8H2XE17"/>
<dbReference type="Proteomes" id="UP000663826">
    <property type="component" value="Unassembled WGS sequence"/>
</dbReference>
<evidence type="ECO:0000313" key="4">
    <source>
        <dbReference type="Proteomes" id="UP000663826"/>
    </source>
</evidence>
<dbReference type="InterPro" id="IPR001283">
    <property type="entry name" value="CRISP-related"/>
</dbReference>
<dbReference type="PANTHER" id="PTHR10334">
    <property type="entry name" value="CYSTEINE-RICH SECRETORY PROTEIN-RELATED"/>
    <property type="match status" value="1"/>
</dbReference>
<protein>
    <recommendedName>
        <fullName evidence="2">SCP domain-containing protein</fullName>
    </recommendedName>
</protein>
<dbReference type="Pfam" id="PF00188">
    <property type="entry name" value="CAP"/>
    <property type="match status" value="1"/>
</dbReference>
<feature type="signal peptide" evidence="1">
    <location>
        <begin position="1"/>
        <end position="20"/>
    </location>
</feature>
<evidence type="ECO:0000256" key="1">
    <source>
        <dbReference type="SAM" id="SignalP"/>
    </source>
</evidence>
<evidence type="ECO:0000259" key="2">
    <source>
        <dbReference type="SMART" id="SM00198"/>
    </source>
</evidence>
<feature type="domain" description="SCP" evidence="2">
    <location>
        <begin position="53"/>
        <end position="187"/>
    </location>
</feature>
<organism evidence="3 4">
    <name type="scientific">Rhizoctonia solani</name>
    <dbReference type="NCBI Taxonomy" id="456999"/>
    <lineage>
        <taxon>Eukaryota</taxon>
        <taxon>Fungi</taxon>
        <taxon>Dikarya</taxon>
        <taxon>Basidiomycota</taxon>
        <taxon>Agaricomycotina</taxon>
        <taxon>Agaricomycetes</taxon>
        <taxon>Cantharellales</taxon>
        <taxon>Ceratobasidiaceae</taxon>
        <taxon>Rhizoctonia</taxon>
    </lineage>
</organism>
<evidence type="ECO:0000313" key="3">
    <source>
        <dbReference type="EMBL" id="CAE6424404.1"/>
    </source>
</evidence>
<dbReference type="InterPro" id="IPR014044">
    <property type="entry name" value="CAP_dom"/>
</dbReference>